<dbReference type="AlphaFoldDB" id="A0A7J7YE63"/>
<sequence length="78" mass="9774">MPPRRTWLQEGRPRAAQPQGSLLQVPPMQERPQRSWQKRDARPGCRRNRRNRRGWKRWSKTGWRERNRKKRKRRKDFT</sequence>
<organism evidence="2 3">
    <name type="scientific">Myotis myotis</name>
    <name type="common">Greater mouse-eared bat</name>
    <name type="synonym">Vespertilio myotis</name>
    <dbReference type="NCBI Taxonomy" id="51298"/>
    <lineage>
        <taxon>Eukaryota</taxon>
        <taxon>Metazoa</taxon>
        <taxon>Chordata</taxon>
        <taxon>Craniata</taxon>
        <taxon>Vertebrata</taxon>
        <taxon>Euteleostomi</taxon>
        <taxon>Mammalia</taxon>
        <taxon>Eutheria</taxon>
        <taxon>Laurasiatheria</taxon>
        <taxon>Chiroptera</taxon>
        <taxon>Yangochiroptera</taxon>
        <taxon>Vespertilionidae</taxon>
        <taxon>Myotis</taxon>
    </lineage>
</organism>
<feature type="compositionally biased region" description="Basic residues" evidence="1">
    <location>
        <begin position="66"/>
        <end position="78"/>
    </location>
</feature>
<reference evidence="2 3" key="1">
    <citation type="journal article" date="2020" name="Nature">
        <title>Six reference-quality genomes reveal evolution of bat adaptations.</title>
        <authorList>
            <person name="Jebb D."/>
            <person name="Huang Z."/>
            <person name="Pippel M."/>
            <person name="Hughes G.M."/>
            <person name="Lavrichenko K."/>
            <person name="Devanna P."/>
            <person name="Winkler S."/>
            <person name="Jermiin L.S."/>
            <person name="Skirmuntt E.C."/>
            <person name="Katzourakis A."/>
            <person name="Burkitt-Gray L."/>
            <person name="Ray D.A."/>
            <person name="Sullivan K.A.M."/>
            <person name="Roscito J.G."/>
            <person name="Kirilenko B.M."/>
            <person name="Davalos L.M."/>
            <person name="Corthals A.P."/>
            <person name="Power M.L."/>
            <person name="Jones G."/>
            <person name="Ransome R.D."/>
            <person name="Dechmann D.K.N."/>
            <person name="Locatelli A.G."/>
            <person name="Puechmaille S.J."/>
            <person name="Fedrigo O."/>
            <person name="Jarvis E.D."/>
            <person name="Hiller M."/>
            <person name="Vernes S.C."/>
            <person name="Myers E.W."/>
            <person name="Teeling E.C."/>
        </authorList>
    </citation>
    <scope>NUCLEOTIDE SEQUENCE [LARGE SCALE GENOMIC DNA]</scope>
    <source>
        <strain evidence="2">MMyoMyo1</strain>
        <tissue evidence="2">Flight muscle</tissue>
    </source>
</reference>
<keyword evidence="3" id="KW-1185">Reference proteome</keyword>
<dbReference type="Proteomes" id="UP000527355">
    <property type="component" value="Unassembled WGS sequence"/>
</dbReference>
<dbReference type="EMBL" id="JABWUV010000004">
    <property type="protein sequence ID" value="KAF6360307.1"/>
    <property type="molecule type" value="Genomic_DNA"/>
</dbReference>
<evidence type="ECO:0000313" key="2">
    <source>
        <dbReference type="EMBL" id="KAF6360307.1"/>
    </source>
</evidence>
<comment type="caution">
    <text evidence="2">The sequence shown here is derived from an EMBL/GenBank/DDBJ whole genome shotgun (WGS) entry which is preliminary data.</text>
</comment>
<feature type="region of interest" description="Disordered" evidence="1">
    <location>
        <begin position="1"/>
        <end position="78"/>
    </location>
</feature>
<name>A0A7J7YE63_MYOMY</name>
<feature type="compositionally biased region" description="Basic residues" evidence="1">
    <location>
        <begin position="44"/>
        <end position="59"/>
    </location>
</feature>
<protein>
    <submittedName>
        <fullName evidence="2">MAP7 domain containing 2</fullName>
    </submittedName>
</protein>
<feature type="compositionally biased region" description="Basic and acidic residues" evidence="1">
    <location>
        <begin position="31"/>
        <end position="43"/>
    </location>
</feature>
<evidence type="ECO:0000256" key="1">
    <source>
        <dbReference type="SAM" id="MobiDB-lite"/>
    </source>
</evidence>
<evidence type="ECO:0000313" key="3">
    <source>
        <dbReference type="Proteomes" id="UP000527355"/>
    </source>
</evidence>
<accession>A0A7J7YE63</accession>
<gene>
    <name evidence="2" type="ORF">mMyoMyo1_012752</name>
</gene>
<proteinExistence type="predicted"/>